<accession>A0AAU9CS38</accession>
<dbReference type="Proteomes" id="UP001348817">
    <property type="component" value="Chromosome"/>
</dbReference>
<organism evidence="1 2">
    <name type="scientific">Fulvitalea axinellae</name>
    <dbReference type="NCBI Taxonomy" id="1182444"/>
    <lineage>
        <taxon>Bacteria</taxon>
        <taxon>Pseudomonadati</taxon>
        <taxon>Bacteroidota</taxon>
        <taxon>Cytophagia</taxon>
        <taxon>Cytophagales</taxon>
        <taxon>Persicobacteraceae</taxon>
        <taxon>Fulvitalea</taxon>
    </lineage>
</organism>
<gene>
    <name evidence="1" type="ORF">FUAX_05990</name>
</gene>
<proteinExistence type="predicted"/>
<keyword evidence="2" id="KW-1185">Reference proteome</keyword>
<name>A0AAU9CS38_9BACT</name>
<evidence type="ECO:0008006" key="3">
    <source>
        <dbReference type="Google" id="ProtNLM"/>
    </source>
</evidence>
<evidence type="ECO:0000313" key="2">
    <source>
        <dbReference type="Proteomes" id="UP001348817"/>
    </source>
</evidence>
<sequence>MPGIAINPRSSFRDDNHYRMKNVFLILFAFALLTACGAEKDTCVDKPDLGGIKVDLNIERLEDDWKNCESEEAMLAFMNRNPEIASVFFKRDQYPNDSIFAKVMLERAKNPAVDTLYNESKKRFGDFSDIRADLEETFKSIKYQYPDFVAPKVKTIISGLANDMYYSDSLIVIGLDFYLGKGATFRPINYPSYVLRRYDKPYIVPGIALLMSQRYNLTNGKDRTMLSDMVFYGKSYYFAKQILPCTPDSLLIGYTKEEYEEANEHQPVIWASLLQNEMIYETGHMEKSRFMDERPNTTEIGPKCPGRIGRFVGWKIVNEYMERKPETSLKRLMAEKNSTLIFKESKYKPS</sequence>
<dbReference type="EMBL" id="AP025314">
    <property type="protein sequence ID" value="BDD08167.1"/>
    <property type="molecule type" value="Genomic_DNA"/>
</dbReference>
<reference evidence="1 2" key="1">
    <citation type="submission" date="2021-12" db="EMBL/GenBank/DDBJ databases">
        <title>Genome sequencing of bacteria with rrn-lacking chromosome and rrn-plasmid.</title>
        <authorList>
            <person name="Anda M."/>
            <person name="Iwasaki W."/>
        </authorList>
    </citation>
    <scope>NUCLEOTIDE SEQUENCE [LARGE SCALE GENOMIC DNA]</scope>
    <source>
        <strain evidence="1 2">DSM 100852</strain>
    </source>
</reference>
<dbReference type="InterPro" id="IPR019853">
    <property type="entry name" value="GldB-like"/>
</dbReference>
<protein>
    <recommendedName>
        <fullName evidence="3">Gliding motility lipoprotein GldB</fullName>
    </recommendedName>
</protein>
<dbReference type="KEGG" id="fax:FUAX_05990"/>
<dbReference type="AlphaFoldDB" id="A0AAU9CS38"/>
<dbReference type="NCBIfam" id="TIGR03514">
    <property type="entry name" value="GldB_lipo"/>
    <property type="match status" value="1"/>
</dbReference>
<evidence type="ECO:0000313" key="1">
    <source>
        <dbReference type="EMBL" id="BDD08167.1"/>
    </source>
</evidence>
<dbReference type="Pfam" id="PF25594">
    <property type="entry name" value="GldB_lipo"/>
    <property type="match status" value="1"/>
</dbReference>